<gene>
    <name evidence="1" type="ORF">R2601_26816</name>
</gene>
<organism evidence="1 2">
    <name type="scientific">Salipiger bermudensis (strain DSM 26914 / JCM 13377 / KCTC 12554 / HTCC2601)</name>
    <name type="common">Pelagibaca bermudensis</name>
    <dbReference type="NCBI Taxonomy" id="314265"/>
    <lineage>
        <taxon>Bacteria</taxon>
        <taxon>Pseudomonadati</taxon>
        <taxon>Pseudomonadota</taxon>
        <taxon>Alphaproteobacteria</taxon>
        <taxon>Rhodobacterales</taxon>
        <taxon>Roseobacteraceae</taxon>
        <taxon>Salipiger</taxon>
    </lineage>
</organism>
<evidence type="ECO:0000313" key="2">
    <source>
        <dbReference type="Proteomes" id="UP000006230"/>
    </source>
</evidence>
<dbReference type="EMBL" id="AATQ01000019">
    <property type="protein sequence ID" value="EAU45955.1"/>
    <property type="molecule type" value="Genomic_DNA"/>
</dbReference>
<proteinExistence type="predicted"/>
<dbReference type="HOGENOM" id="CLU_3412758_0_0_5"/>
<protein>
    <submittedName>
        <fullName evidence="1">Uncharacterized protein</fullName>
    </submittedName>
</protein>
<name>Q0FPA4_SALBH</name>
<dbReference type="Proteomes" id="UP000006230">
    <property type="component" value="Unassembled WGS sequence"/>
</dbReference>
<comment type="caution">
    <text evidence="1">The sequence shown here is derived from an EMBL/GenBank/DDBJ whole genome shotgun (WGS) entry which is preliminary data.</text>
</comment>
<keyword evidence="2" id="KW-1185">Reference proteome</keyword>
<accession>Q0FPA4</accession>
<evidence type="ECO:0000313" key="1">
    <source>
        <dbReference type="EMBL" id="EAU45955.1"/>
    </source>
</evidence>
<dbReference type="AlphaFoldDB" id="Q0FPA4"/>
<sequence>MNFTLVKLIQNVIMEFENMMVRRVLMCF</sequence>
<reference evidence="1 2" key="1">
    <citation type="journal article" date="2010" name="J. Bacteriol.">
        <title>Genome sequences of Pelagibaca bermudensis HTCC2601T and Maritimibacter alkaliphilus HTCC2654T, the type strains of two marine Roseobacter genera.</title>
        <authorList>
            <person name="Thrash J.C."/>
            <person name="Cho J.C."/>
            <person name="Ferriera S."/>
            <person name="Johnson J."/>
            <person name="Vergin K.L."/>
            <person name="Giovannoni S.J."/>
        </authorList>
    </citation>
    <scope>NUCLEOTIDE SEQUENCE [LARGE SCALE GENOMIC DNA]</scope>
    <source>
        <strain evidence="2">DSM 26914 / JCM 13377 / KCTC 12554 / HTCC2601</strain>
    </source>
</reference>